<keyword evidence="3" id="KW-1185">Reference proteome</keyword>
<sequence>MITCEINFLSKNKRGEWVCGDSIKIKRNEEKCVVSVSDGLGSGVKANILSTLTATMATTMVFNNIPIEEVFSSILSTLPTCKVRKISYSTLATCLVDYRNKRCTIFEYEFPLIFYFKGDRLVPLKKIKKKVDNKSLYISEIEVNIGDSIFLMTDGISQAGMGSDKYPFGFGEKNIKFELKNLLRNKIAHKNIVNHMINLVRRLDKGTKGDDALIAGLKIREKRILTVMVGPPEDEKNDELVVRKLLCSKGKKIVCGGTTGQIVEKISGKKIDIDVRSISKISPPIGYMEGIDLVTEGIITLTQVFRYYENQSNELGVGAKKIIELFEWADIINFFVGRAINPAHQNPLFTHDISLKFRLISDISKILEEKGKIVNIEYF</sequence>
<dbReference type="EMBL" id="LBFC01000010">
    <property type="protein sequence ID" value="ONN27538.1"/>
    <property type="molecule type" value="Genomic_DNA"/>
</dbReference>
<evidence type="ECO:0000313" key="3">
    <source>
        <dbReference type="Proteomes" id="UP000242616"/>
    </source>
</evidence>
<protein>
    <submittedName>
        <fullName evidence="2">Stage II sporulation protein</fullName>
    </submittedName>
</protein>
<evidence type="ECO:0000313" key="2">
    <source>
        <dbReference type="EMBL" id="ONN27538.1"/>
    </source>
</evidence>
<dbReference type="Pfam" id="PF07228">
    <property type="entry name" value="SpoIIE"/>
    <property type="match status" value="1"/>
</dbReference>
<gene>
    <name evidence="2" type="ORF">XJ44_03165</name>
</gene>
<feature type="domain" description="PPM-type phosphatase" evidence="1">
    <location>
        <begin position="29"/>
        <end position="217"/>
    </location>
</feature>
<evidence type="ECO:0000259" key="1">
    <source>
        <dbReference type="Pfam" id="PF07228"/>
    </source>
</evidence>
<dbReference type="InterPro" id="IPR036457">
    <property type="entry name" value="PPM-type-like_dom_sf"/>
</dbReference>
<dbReference type="InterPro" id="IPR001932">
    <property type="entry name" value="PPM-type_phosphatase-like_dom"/>
</dbReference>
<proteinExistence type="predicted"/>
<dbReference type="Proteomes" id="UP000242616">
    <property type="component" value="Unassembled WGS sequence"/>
</dbReference>
<dbReference type="Gene3D" id="3.60.40.10">
    <property type="entry name" value="PPM-type phosphatase domain"/>
    <property type="match status" value="1"/>
</dbReference>
<comment type="caution">
    <text evidence="2">The sequence shown here is derived from an EMBL/GenBank/DDBJ whole genome shotgun (WGS) entry which is preliminary data.</text>
</comment>
<accession>A0ABX3ILN2</accession>
<name>A0ABX3ILN2_9BACT</name>
<organism evidence="2 3">
    <name type="scientific">Thermosipho affectus</name>
    <dbReference type="NCBI Taxonomy" id="660294"/>
    <lineage>
        <taxon>Bacteria</taxon>
        <taxon>Thermotogati</taxon>
        <taxon>Thermotogota</taxon>
        <taxon>Thermotogae</taxon>
        <taxon>Thermotogales</taxon>
        <taxon>Fervidobacteriaceae</taxon>
        <taxon>Thermosipho</taxon>
    </lineage>
</organism>
<dbReference type="RefSeq" id="WP_077198032.1">
    <property type="nucleotide sequence ID" value="NZ_LBFC01000010.1"/>
</dbReference>
<reference evidence="2 3" key="1">
    <citation type="submission" date="2015-06" db="EMBL/GenBank/DDBJ databases">
        <title>Genome sequencing of Thermotogales isolates from hydrothermal vents.</title>
        <authorList>
            <person name="Haverkamp T.H."/>
            <person name="Kublanov I.V."/>
            <person name="Nesbo C.L."/>
        </authorList>
    </citation>
    <scope>NUCLEOTIDE SEQUENCE [LARGE SCALE GENOMIC DNA]</scope>
    <source>
        <strain evidence="3">ik275mar</strain>
    </source>
</reference>